<dbReference type="OrthoDB" id="8888710at2"/>
<dbReference type="Proteomes" id="UP000612349">
    <property type="component" value="Unassembled WGS sequence"/>
</dbReference>
<dbReference type="RefSeq" id="WP_066775623.1">
    <property type="nucleotide sequence ID" value="NZ_BMIP01000002.1"/>
</dbReference>
<reference evidence="1" key="1">
    <citation type="journal article" date="2014" name="Int. J. Syst. Evol. Microbiol.">
        <title>Complete genome sequence of Corynebacterium casei LMG S-19264T (=DSM 44701T), isolated from a smear-ripened cheese.</title>
        <authorList>
            <consortium name="US DOE Joint Genome Institute (JGI-PGF)"/>
            <person name="Walter F."/>
            <person name="Albersmeier A."/>
            <person name="Kalinowski J."/>
            <person name="Ruckert C."/>
        </authorList>
    </citation>
    <scope>NUCLEOTIDE SEQUENCE</scope>
    <source>
        <strain evidence="1">CGMCC 1.15360</strain>
    </source>
</reference>
<evidence type="ECO:0000313" key="2">
    <source>
        <dbReference type="Proteomes" id="UP000612349"/>
    </source>
</evidence>
<comment type="caution">
    <text evidence="1">The sequence shown here is derived from an EMBL/GenBank/DDBJ whole genome shotgun (WGS) entry which is preliminary data.</text>
</comment>
<sequence>MTSHAILDSNTHRDLRVASDPSADMGDGVMSCITFPDEFRRVQGEFPILFRMDAARENFHALAMFGFEQGENLFLDNGKWDAAYRPLALSIQPFLIGRNPDGEGPGQVHVDMEHPRANAAEGTRVFDEDGRPTPYLEGIAEQLGAVDQGYRGQDAFFAALKRHELLEPFTLEITLADGAKNNLVGFHIIDEAKLQALDGEAVAELHAEGHLMPIFMALASLSQIGELVARKNRREGHI</sequence>
<dbReference type="EMBL" id="BMIP01000002">
    <property type="protein sequence ID" value="GGD66082.1"/>
    <property type="molecule type" value="Genomic_DNA"/>
</dbReference>
<dbReference type="InterPro" id="IPR010836">
    <property type="entry name" value="SapC"/>
</dbReference>
<dbReference type="Pfam" id="PF07277">
    <property type="entry name" value="SapC"/>
    <property type="match status" value="1"/>
</dbReference>
<dbReference type="AlphaFoldDB" id="A0A917DS80"/>
<accession>A0A917DS80</accession>
<evidence type="ECO:0000313" key="1">
    <source>
        <dbReference type="EMBL" id="GGD66082.1"/>
    </source>
</evidence>
<protein>
    <submittedName>
        <fullName evidence="1">Peptidase</fullName>
    </submittedName>
</protein>
<reference evidence="1" key="2">
    <citation type="submission" date="2020-09" db="EMBL/GenBank/DDBJ databases">
        <authorList>
            <person name="Sun Q."/>
            <person name="Zhou Y."/>
        </authorList>
    </citation>
    <scope>NUCLEOTIDE SEQUENCE</scope>
    <source>
        <strain evidence="1">CGMCC 1.15360</strain>
    </source>
</reference>
<keyword evidence="2" id="KW-1185">Reference proteome</keyword>
<gene>
    <name evidence="1" type="ORF">GCM10010990_14470</name>
</gene>
<organism evidence="1 2">
    <name type="scientific">Croceicoccus mobilis</name>
    <dbReference type="NCBI Taxonomy" id="1703339"/>
    <lineage>
        <taxon>Bacteria</taxon>
        <taxon>Pseudomonadati</taxon>
        <taxon>Pseudomonadota</taxon>
        <taxon>Alphaproteobacteria</taxon>
        <taxon>Sphingomonadales</taxon>
        <taxon>Erythrobacteraceae</taxon>
        <taxon>Croceicoccus</taxon>
    </lineage>
</organism>
<proteinExistence type="predicted"/>
<name>A0A917DS80_9SPHN</name>